<feature type="compositionally biased region" description="Basic residues" evidence="1">
    <location>
        <begin position="30"/>
        <end position="44"/>
    </location>
</feature>
<organism evidence="2 3">
    <name type="scientific">Geodia barretti</name>
    <name type="common">Barrett's horny sponge</name>
    <dbReference type="NCBI Taxonomy" id="519541"/>
    <lineage>
        <taxon>Eukaryota</taxon>
        <taxon>Metazoa</taxon>
        <taxon>Porifera</taxon>
        <taxon>Demospongiae</taxon>
        <taxon>Heteroscleromorpha</taxon>
        <taxon>Tetractinellida</taxon>
        <taxon>Astrophorina</taxon>
        <taxon>Geodiidae</taxon>
        <taxon>Geodia</taxon>
    </lineage>
</organism>
<sequence length="137" mass="14448">MSNPLLQTPAVSSSSVEATPDAAAADPASKTKKTKVAKKKKKTANKGPTDEQLFGNTDDIFGGIPEAKQKTPKTKKKKKASGEAAVVGDSHADTGETEEKKKTKKKAKKTEPKDLSMFDADAPNIFDDPLNAMGSTS</sequence>
<reference evidence="2" key="1">
    <citation type="submission" date="2023-03" db="EMBL/GenBank/DDBJ databases">
        <authorList>
            <person name="Steffen K."/>
            <person name="Cardenas P."/>
        </authorList>
    </citation>
    <scope>NUCLEOTIDE SEQUENCE</scope>
</reference>
<feature type="region of interest" description="Disordered" evidence="1">
    <location>
        <begin position="1"/>
        <end position="137"/>
    </location>
</feature>
<feature type="compositionally biased region" description="Low complexity" evidence="1">
    <location>
        <begin position="18"/>
        <end position="28"/>
    </location>
</feature>
<name>A0AA35WVS2_GEOBA</name>
<dbReference type="Proteomes" id="UP001174909">
    <property type="component" value="Unassembled WGS sequence"/>
</dbReference>
<evidence type="ECO:0000313" key="3">
    <source>
        <dbReference type="Proteomes" id="UP001174909"/>
    </source>
</evidence>
<feature type="compositionally biased region" description="Basic residues" evidence="1">
    <location>
        <begin position="70"/>
        <end position="79"/>
    </location>
</feature>
<keyword evidence="3" id="KW-1185">Reference proteome</keyword>
<evidence type="ECO:0000256" key="1">
    <source>
        <dbReference type="SAM" id="MobiDB-lite"/>
    </source>
</evidence>
<dbReference type="EMBL" id="CASHTH010002814">
    <property type="protein sequence ID" value="CAI8035663.1"/>
    <property type="molecule type" value="Genomic_DNA"/>
</dbReference>
<evidence type="ECO:0000313" key="2">
    <source>
        <dbReference type="EMBL" id="CAI8035663.1"/>
    </source>
</evidence>
<feature type="compositionally biased region" description="Basic and acidic residues" evidence="1">
    <location>
        <begin position="90"/>
        <end position="101"/>
    </location>
</feature>
<protein>
    <submittedName>
        <fullName evidence="2">Uncharacterized protein</fullName>
    </submittedName>
</protein>
<gene>
    <name evidence="2" type="ORF">GBAR_LOCUS19977</name>
</gene>
<comment type="caution">
    <text evidence="2">The sequence shown here is derived from an EMBL/GenBank/DDBJ whole genome shotgun (WGS) entry which is preliminary data.</text>
</comment>
<feature type="compositionally biased region" description="Polar residues" evidence="1">
    <location>
        <begin position="1"/>
        <end position="17"/>
    </location>
</feature>
<dbReference type="AlphaFoldDB" id="A0AA35WVS2"/>
<proteinExistence type="predicted"/>
<accession>A0AA35WVS2</accession>